<evidence type="ECO:0000313" key="2">
    <source>
        <dbReference type="EMBL" id="GIJ03304.1"/>
    </source>
</evidence>
<name>A0A8J3Y890_9ACTN</name>
<gene>
    <name evidence="2" type="ORF">Sya03_26560</name>
</gene>
<proteinExistence type="predicted"/>
<keyword evidence="1" id="KW-1133">Transmembrane helix</keyword>
<reference evidence="2" key="1">
    <citation type="submission" date="2021-01" db="EMBL/GenBank/DDBJ databases">
        <title>Whole genome shotgun sequence of Spirilliplanes yamanashiensis NBRC 15828.</title>
        <authorList>
            <person name="Komaki H."/>
            <person name="Tamura T."/>
        </authorList>
    </citation>
    <scope>NUCLEOTIDE SEQUENCE</scope>
    <source>
        <strain evidence="2">NBRC 15828</strain>
    </source>
</reference>
<accession>A0A8J3Y890</accession>
<evidence type="ECO:0000313" key="3">
    <source>
        <dbReference type="Proteomes" id="UP000652013"/>
    </source>
</evidence>
<protein>
    <submittedName>
        <fullName evidence="2">Uncharacterized protein</fullName>
    </submittedName>
</protein>
<organism evidence="2 3">
    <name type="scientific">Spirilliplanes yamanashiensis</name>
    <dbReference type="NCBI Taxonomy" id="42233"/>
    <lineage>
        <taxon>Bacteria</taxon>
        <taxon>Bacillati</taxon>
        <taxon>Actinomycetota</taxon>
        <taxon>Actinomycetes</taxon>
        <taxon>Micromonosporales</taxon>
        <taxon>Micromonosporaceae</taxon>
        <taxon>Spirilliplanes</taxon>
    </lineage>
</organism>
<dbReference type="EMBL" id="BOOY01000019">
    <property type="protein sequence ID" value="GIJ03304.1"/>
    <property type="molecule type" value="Genomic_DNA"/>
</dbReference>
<keyword evidence="1" id="KW-0812">Transmembrane</keyword>
<keyword evidence="3" id="KW-1185">Reference proteome</keyword>
<dbReference type="Proteomes" id="UP000652013">
    <property type="component" value="Unassembled WGS sequence"/>
</dbReference>
<dbReference type="AlphaFoldDB" id="A0A8J3Y890"/>
<evidence type="ECO:0000256" key="1">
    <source>
        <dbReference type="SAM" id="Phobius"/>
    </source>
</evidence>
<sequence length="131" mass="13596">MAAAGTVPCIGASHDRGSGCLRLLLGVILLVVALVLCGIGALLYQWHRSTEPPESRSPTVSARAAAATTALDTRLAAVTAAAPGLHTPATAVHRRGQRLLRQQYGPVACTRTLTRYLAADGADHGVGHARR</sequence>
<feature type="transmembrane region" description="Helical" evidence="1">
    <location>
        <begin position="23"/>
        <end position="46"/>
    </location>
</feature>
<keyword evidence="1" id="KW-0472">Membrane</keyword>
<comment type="caution">
    <text evidence="2">The sequence shown here is derived from an EMBL/GenBank/DDBJ whole genome shotgun (WGS) entry which is preliminary data.</text>
</comment>